<evidence type="ECO:0000313" key="2">
    <source>
        <dbReference type="Proteomes" id="UP000251835"/>
    </source>
</evidence>
<evidence type="ECO:0000313" key="1">
    <source>
        <dbReference type="EMBL" id="PVX51092.1"/>
    </source>
</evidence>
<reference evidence="1 2" key="1">
    <citation type="submission" date="2018-05" db="EMBL/GenBank/DDBJ databases">
        <title>Genomic Encyclopedia of Type Strains, Phase IV (KMG-IV): sequencing the most valuable type-strain genomes for metagenomic binning, comparative biology and taxonomic classification.</title>
        <authorList>
            <person name="Goeker M."/>
        </authorList>
    </citation>
    <scope>NUCLEOTIDE SEQUENCE [LARGE SCALE GENOMIC DNA]</scope>
    <source>
        <strain evidence="1 2">DSM 28579</strain>
    </source>
</reference>
<organism evidence="1 2">
    <name type="scientific">Balneicella halophila</name>
    <dbReference type="NCBI Taxonomy" id="1537566"/>
    <lineage>
        <taxon>Bacteria</taxon>
        <taxon>Pseudomonadati</taxon>
        <taxon>Bacteroidota</taxon>
        <taxon>Bacteroidia</taxon>
        <taxon>Bacteroidales</taxon>
        <taxon>Balneicellaceae</taxon>
        <taxon>Balneicella</taxon>
    </lineage>
</organism>
<protein>
    <submittedName>
        <fullName evidence="1">Uncharacterized protein</fullName>
    </submittedName>
</protein>
<dbReference type="OrthoDB" id="997423at2"/>
<name>A0A7L4UR60_BALHA</name>
<comment type="caution">
    <text evidence="1">The sequence shown here is derived from an EMBL/GenBank/DDBJ whole genome shotgun (WGS) entry which is preliminary data.</text>
</comment>
<sequence length="239" mass="27929">MKKIVFLGLFIIIIFSCMREEKPKVIYPDNENIASAELEKDTSLIELADIPIHFDSTKYLIHPIGEYKMYGSSKRKSSFGAASYGSRNLSSSNYSKYEITGNLLNLRFQHLDSDKLSILTTANIRIKSITFLRGLFKNTKKQFLIYRVLDKDTNQDNVIDNSDVESLYLSHIDGYGFEKLSPNYQELIDWRELEINNRVYFRSVEDTNKNGEFDRDDNIHYHYVEFTDEKPQVVEYNPI</sequence>
<dbReference type="EMBL" id="QENZ01000004">
    <property type="protein sequence ID" value="PVX51092.1"/>
    <property type="molecule type" value="Genomic_DNA"/>
</dbReference>
<gene>
    <name evidence="1" type="ORF">C7377_1425</name>
</gene>
<accession>A0A7L4UR60</accession>
<dbReference type="Proteomes" id="UP000251835">
    <property type="component" value="Unassembled WGS sequence"/>
</dbReference>
<dbReference type="AlphaFoldDB" id="A0A7L4UR60"/>
<keyword evidence="2" id="KW-1185">Reference proteome</keyword>
<dbReference type="PROSITE" id="PS51257">
    <property type="entry name" value="PROKAR_LIPOPROTEIN"/>
    <property type="match status" value="1"/>
</dbReference>
<dbReference type="RefSeq" id="WP_116496627.1">
    <property type="nucleotide sequence ID" value="NZ_QENZ01000004.1"/>
</dbReference>
<proteinExistence type="predicted"/>